<accession>A0ABT9ZU29</accession>
<keyword evidence="2" id="KW-1185">Reference proteome</keyword>
<dbReference type="Pfam" id="PF07454">
    <property type="entry name" value="SpoIIP"/>
    <property type="match status" value="1"/>
</dbReference>
<comment type="caution">
    <text evidence="1">The sequence shown here is derived from an EMBL/GenBank/DDBJ whole genome shotgun (WGS) entry which is preliminary data.</text>
</comment>
<reference evidence="1 2" key="1">
    <citation type="submission" date="2023-07" db="EMBL/GenBank/DDBJ databases">
        <title>Genomic Encyclopedia of Type Strains, Phase IV (KMG-IV): sequencing the most valuable type-strain genomes for metagenomic binning, comparative biology and taxonomic classification.</title>
        <authorList>
            <person name="Goeker M."/>
        </authorList>
    </citation>
    <scope>NUCLEOTIDE SEQUENCE [LARGE SCALE GENOMIC DNA]</scope>
    <source>
        <strain evidence="1 2">DSM 9768</strain>
    </source>
</reference>
<protein>
    <submittedName>
        <fullName evidence="1">Stage II sporulation protein P</fullName>
    </submittedName>
</protein>
<evidence type="ECO:0000313" key="2">
    <source>
        <dbReference type="Proteomes" id="UP001230005"/>
    </source>
</evidence>
<evidence type="ECO:0000313" key="1">
    <source>
        <dbReference type="EMBL" id="MDQ0254746.1"/>
    </source>
</evidence>
<sequence>MKQGSAVASMKDLFIKTISGVLLLFFLISILVSFNISSTTVQQAVTNISGEELFYLFSFENSYSEQALPETFKEPSLLNWAFTVATNIDTSDLRTLLGRELPGLAAFDGRIIVAGEGANFANLPFESSPPLQVLLEEREAASNEMEDNGDYVNYVYDNQNEITSIGEEEVNILIHHTHSWESFLPHLNVPNDNPNLASHNEVNITLVGERLGEELEKRGFNVVVDTRDMVAELHQRDMEVHQSYDLSREYVKEYLDETEFDFIFDLHRDAARRENSTVEINGRELARPFFVIGESHDNFERNQMHATKLHYMMEESFPGLSRGVFGYERTSGRNGIYNQDISEFSFLLEIGGVDNTLEESFKTAEIVAEIFANYYLELRKSEQLN</sequence>
<dbReference type="InterPro" id="IPR010897">
    <property type="entry name" value="Spore_II_P"/>
</dbReference>
<name>A0ABT9ZU29_9BACI</name>
<gene>
    <name evidence="1" type="ORF">J2S74_002125</name>
</gene>
<proteinExistence type="predicted"/>
<dbReference type="Proteomes" id="UP001230005">
    <property type="component" value="Unassembled WGS sequence"/>
</dbReference>
<organism evidence="1 2">
    <name type="scientific">Evansella vedderi</name>
    <dbReference type="NCBI Taxonomy" id="38282"/>
    <lineage>
        <taxon>Bacteria</taxon>
        <taxon>Bacillati</taxon>
        <taxon>Bacillota</taxon>
        <taxon>Bacilli</taxon>
        <taxon>Bacillales</taxon>
        <taxon>Bacillaceae</taxon>
        <taxon>Evansella</taxon>
    </lineage>
</organism>
<dbReference type="RefSeq" id="WP_307325115.1">
    <property type="nucleotide sequence ID" value="NZ_JAUSUG010000007.1"/>
</dbReference>
<dbReference type="NCBIfam" id="TIGR02867">
    <property type="entry name" value="spore_II_P"/>
    <property type="match status" value="1"/>
</dbReference>
<dbReference type="EMBL" id="JAUSUG010000007">
    <property type="protein sequence ID" value="MDQ0254746.1"/>
    <property type="molecule type" value="Genomic_DNA"/>
</dbReference>